<protein>
    <recommendedName>
        <fullName evidence="4">Lipoprotein</fullName>
    </recommendedName>
</protein>
<gene>
    <name evidence="2" type="ORF">ACFP0N_29700</name>
</gene>
<keyword evidence="3" id="KW-1185">Reference proteome</keyword>
<evidence type="ECO:0000256" key="1">
    <source>
        <dbReference type="SAM" id="SignalP"/>
    </source>
</evidence>
<organism evidence="2 3">
    <name type="scientific">Kitasatospora aburaviensis</name>
    <dbReference type="NCBI Taxonomy" id="67265"/>
    <lineage>
        <taxon>Bacteria</taxon>
        <taxon>Bacillati</taxon>
        <taxon>Actinomycetota</taxon>
        <taxon>Actinomycetes</taxon>
        <taxon>Kitasatosporales</taxon>
        <taxon>Streptomycetaceae</taxon>
        <taxon>Kitasatospora</taxon>
    </lineage>
</organism>
<comment type="caution">
    <text evidence="2">The sequence shown here is derived from an EMBL/GenBank/DDBJ whole genome shotgun (WGS) entry which is preliminary data.</text>
</comment>
<feature type="signal peptide" evidence="1">
    <location>
        <begin position="1"/>
        <end position="28"/>
    </location>
</feature>
<reference evidence="3" key="1">
    <citation type="journal article" date="2019" name="Int. J. Syst. Evol. Microbiol.">
        <title>The Global Catalogue of Microorganisms (GCM) 10K type strain sequencing project: providing services to taxonomists for standard genome sequencing and annotation.</title>
        <authorList>
            <consortium name="The Broad Institute Genomics Platform"/>
            <consortium name="The Broad Institute Genome Sequencing Center for Infectious Disease"/>
            <person name="Wu L."/>
            <person name="Ma J."/>
        </authorList>
    </citation>
    <scope>NUCLEOTIDE SEQUENCE [LARGE SCALE GENOMIC DNA]</scope>
    <source>
        <strain evidence="3">CGMCC 4.1469</strain>
    </source>
</reference>
<evidence type="ECO:0000313" key="2">
    <source>
        <dbReference type="EMBL" id="MFC5889152.1"/>
    </source>
</evidence>
<evidence type="ECO:0008006" key="4">
    <source>
        <dbReference type="Google" id="ProtNLM"/>
    </source>
</evidence>
<dbReference type="RefSeq" id="WP_345328235.1">
    <property type="nucleotide sequence ID" value="NZ_BAAAVH010000016.1"/>
</dbReference>
<feature type="chain" id="PRO_5045692791" description="Lipoprotein" evidence="1">
    <location>
        <begin position="29"/>
        <end position="129"/>
    </location>
</feature>
<proteinExistence type="predicted"/>
<dbReference type="Proteomes" id="UP001596067">
    <property type="component" value="Unassembled WGS sequence"/>
</dbReference>
<evidence type="ECO:0000313" key="3">
    <source>
        <dbReference type="Proteomes" id="UP001596067"/>
    </source>
</evidence>
<name>A0ABW1F5H3_9ACTN</name>
<dbReference type="EMBL" id="JBHSOD010000052">
    <property type="protein sequence ID" value="MFC5889152.1"/>
    <property type="molecule type" value="Genomic_DNA"/>
</dbReference>
<accession>A0ABW1F5H3</accession>
<keyword evidence="1" id="KW-0732">Signal</keyword>
<sequence>MEGTVFPRLSRRVCVLGLAGLLMSGCSAGGSSVEASRDDVVGAWTNHKGARLVIEPGGTFRSESIAKAVSLQDGCAQSLAAGKWLLLGDRTQVARTSDPKGSTISLMPGEVACNWPAASQRASGRTTTE</sequence>